<protein>
    <recommendedName>
        <fullName evidence="4">Cobalamin-independent methionine synthase MetE C-terminal/archaeal domain-containing protein</fullName>
    </recommendedName>
</protein>
<sequence>MRPSATTWCSTSRSLLDGFDVTVNGWVQSYGSRCTRPSILWGDVTRPEAMTVRWAEYAQSLTAKPMKGMLTGPVTILAWSFVRDDQPLGVTANQVALALREEIADLEAAGIGIIQVDEPALRELLPLKKADQAAYLDWSVNSFRLATSGAKDDTRLHTHLCYSEFGEIIDAIDGLNADVTSIEAARSRMEVLPAIKNHGYERQIGPGVWDIHSPRVPSTEEVTELLALAKASVPGKQLWVNPDCGLKTRGYDETIASLQHMLAATEAVRSA</sequence>
<accession>A0ABQ6IED8</accession>
<comment type="caution">
    <text evidence="5">The sequence shown here is derived from an EMBL/GenBank/DDBJ whole genome shotgun (WGS) entry which is preliminary data.</text>
</comment>
<dbReference type="Pfam" id="PF01717">
    <property type="entry name" value="Meth_synt_2"/>
    <property type="match status" value="1"/>
</dbReference>
<dbReference type="CDD" id="cd03311">
    <property type="entry name" value="CIMS_C_terminal_like"/>
    <property type="match status" value="1"/>
</dbReference>
<evidence type="ECO:0000313" key="6">
    <source>
        <dbReference type="Proteomes" id="UP001157125"/>
    </source>
</evidence>
<dbReference type="EMBL" id="BSUN01000001">
    <property type="protein sequence ID" value="GMA35537.1"/>
    <property type="molecule type" value="Genomic_DNA"/>
</dbReference>
<proteinExistence type="predicted"/>
<dbReference type="Gene3D" id="3.20.20.210">
    <property type="match status" value="1"/>
</dbReference>
<keyword evidence="6" id="KW-1185">Reference proteome</keyword>
<dbReference type="PANTHER" id="PTHR30519">
    <property type="entry name" value="5-METHYLTETRAHYDROPTEROYLTRIGLUTAMATE--HOMOCYSTEINE METHYLTRANSFERASE"/>
    <property type="match status" value="1"/>
</dbReference>
<keyword evidence="3" id="KW-0862">Zinc</keyword>
<evidence type="ECO:0000259" key="4">
    <source>
        <dbReference type="Pfam" id="PF01717"/>
    </source>
</evidence>
<feature type="domain" description="Cobalamin-independent methionine synthase MetE C-terminal/archaeal" evidence="4">
    <location>
        <begin position="16"/>
        <end position="266"/>
    </location>
</feature>
<organism evidence="5 6">
    <name type="scientific">Demequina litorisediminis</name>
    <dbReference type="NCBI Taxonomy" id="1849022"/>
    <lineage>
        <taxon>Bacteria</taxon>
        <taxon>Bacillati</taxon>
        <taxon>Actinomycetota</taxon>
        <taxon>Actinomycetes</taxon>
        <taxon>Micrococcales</taxon>
        <taxon>Demequinaceae</taxon>
        <taxon>Demequina</taxon>
    </lineage>
</organism>
<evidence type="ECO:0000256" key="3">
    <source>
        <dbReference type="ARBA" id="ARBA00022833"/>
    </source>
</evidence>
<name>A0ABQ6IED8_9MICO</name>
<comment type="cofactor">
    <cofactor evidence="1">
        <name>Zn(2+)</name>
        <dbReference type="ChEBI" id="CHEBI:29105"/>
    </cofactor>
</comment>
<keyword evidence="2" id="KW-0479">Metal-binding</keyword>
<evidence type="ECO:0000313" key="5">
    <source>
        <dbReference type="EMBL" id="GMA35537.1"/>
    </source>
</evidence>
<reference evidence="6" key="1">
    <citation type="journal article" date="2019" name="Int. J. Syst. Evol. Microbiol.">
        <title>The Global Catalogue of Microorganisms (GCM) 10K type strain sequencing project: providing services to taxonomists for standard genome sequencing and annotation.</title>
        <authorList>
            <consortium name="The Broad Institute Genomics Platform"/>
            <consortium name="The Broad Institute Genome Sequencing Center for Infectious Disease"/>
            <person name="Wu L."/>
            <person name="Ma J."/>
        </authorList>
    </citation>
    <scope>NUCLEOTIDE SEQUENCE [LARGE SCALE GENOMIC DNA]</scope>
    <source>
        <strain evidence="6">NBRC 112299</strain>
    </source>
</reference>
<dbReference type="InterPro" id="IPR038071">
    <property type="entry name" value="UROD/MetE-like_sf"/>
</dbReference>
<dbReference type="SUPFAM" id="SSF51726">
    <property type="entry name" value="UROD/MetE-like"/>
    <property type="match status" value="1"/>
</dbReference>
<dbReference type="Proteomes" id="UP001157125">
    <property type="component" value="Unassembled WGS sequence"/>
</dbReference>
<evidence type="ECO:0000256" key="2">
    <source>
        <dbReference type="ARBA" id="ARBA00022723"/>
    </source>
</evidence>
<dbReference type="InterPro" id="IPR002629">
    <property type="entry name" value="Met_Synth_C/arc"/>
</dbReference>
<gene>
    <name evidence="5" type="ORF">GCM10025876_17410</name>
</gene>
<evidence type="ECO:0000256" key="1">
    <source>
        <dbReference type="ARBA" id="ARBA00001947"/>
    </source>
</evidence>